<feature type="region of interest" description="Disordered" evidence="1">
    <location>
        <begin position="57"/>
        <end position="94"/>
    </location>
</feature>
<name>A0AAQ3T5N9_PASNO</name>
<accession>A0AAQ3T5N9</accession>
<keyword evidence="3" id="KW-1185">Reference proteome</keyword>
<sequence>MRKAAPDEAMKKAAPVLAASEKRRRRRSLPVVDGRRAREWDGGAGRIGQLGQARIRTRDWAGPVNRGRAKGRVRPPETKAAHSSPSVDEKPPDL</sequence>
<protein>
    <submittedName>
        <fullName evidence="2">Uncharacterized protein</fullName>
    </submittedName>
</protein>
<dbReference type="EMBL" id="CP144747">
    <property type="protein sequence ID" value="WVZ66515.1"/>
    <property type="molecule type" value="Genomic_DNA"/>
</dbReference>
<feature type="region of interest" description="Disordered" evidence="1">
    <location>
        <begin position="1"/>
        <end position="45"/>
    </location>
</feature>
<gene>
    <name evidence="2" type="ORF">U9M48_015724</name>
</gene>
<reference evidence="2 3" key="1">
    <citation type="submission" date="2024-02" db="EMBL/GenBank/DDBJ databases">
        <title>High-quality chromosome-scale genome assembly of Pensacola bahiagrass (Paspalum notatum Flugge var. saurae).</title>
        <authorList>
            <person name="Vega J.M."/>
            <person name="Podio M."/>
            <person name="Orjuela J."/>
            <person name="Siena L.A."/>
            <person name="Pessino S.C."/>
            <person name="Combes M.C."/>
            <person name="Mariac C."/>
            <person name="Albertini E."/>
            <person name="Pupilli F."/>
            <person name="Ortiz J.P.A."/>
            <person name="Leblanc O."/>
        </authorList>
    </citation>
    <scope>NUCLEOTIDE SEQUENCE [LARGE SCALE GENOMIC DNA]</scope>
    <source>
        <strain evidence="2">R1</strain>
        <tissue evidence="2">Leaf</tissue>
    </source>
</reference>
<feature type="compositionally biased region" description="Basic and acidic residues" evidence="1">
    <location>
        <begin position="1"/>
        <end position="11"/>
    </location>
</feature>
<dbReference type="Proteomes" id="UP001341281">
    <property type="component" value="Chromosome 03"/>
</dbReference>
<evidence type="ECO:0000256" key="1">
    <source>
        <dbReference type="SAM" id="MobiDB-lite"/>
    </source>
</evidence>
<organism evidence="2 3">
    <name type="scientific">Paspalum notatum var. saurae</name>
    <dbReference type="NCBI Taxonomy" id="547442"/>
    <lineage>
        <taxon>Eukaryota</taxon>
        <taxon>Viridiplantae</taxon>
        <taxon>Streptophyta</taxon>
        <taxon>Embryophyta</taxon>
        <taxon>Tracheophyta</taxon>
        <taxon>Spermatophyta</taxon>
        <taxon>Magnoliopsida</taxon>
        <taxon>Liliopsida</taxon>
        <taxon>Poales</taxon>
        <taxon>Poaceae</taxon>
        <taxon>PACMAD clade</taxon>
        <taxon>Panicoideae</taxon>
        <taxon>Andropogonodae</taxon>
        <taxon>Paspaleae</taxon>
        <taxon>Paspalinae</taxon>
        <taxon>Paspalum</taxon>
    </lineage>
</organism>
<evidence type="ECO:0000313" key="3">
    <source>
        <dbReference type="Proteomes" id="UP001341281"/>
    </source>
</evidence>
<proteinExistence type="predicted"/>
<evidence type="ECO:0000313" key="2">
    <source>
        <dbReference type="EMBL" id="WVZ66515.1"/>
    </source>
</evidence>
<dbReference type="AlphaFoldDB" id="A0AAQ3T5N9"/>